<sequence length="51" mass="6112">MLIDSIADEVLETHKSKEEKIQEIETRKKKLKNKYLDAKRKLDIQERSLLD</sequence>
<evidence type="ECO:0000313" key="2">
    <source>
        <dbReference type="EMBL" id="MEL0564414.1"/>
    </source>
</evidence>
<dbReference type="RefSeq" id="WP_155403119.1">
    <property type="nucleotide sequence ID" value="NZ_CATOVC010000001.1"/>
</dbReference>
<name>A0ABU9FH17_LACJE</name>
<dbReference type="EMBL" id="JBBVUL010000001">
    <property type="protein sequence ID" value="MEL0564414.1"/>
    <property type="molecule type" value="Genomic_DNA"/>
</dbReference>
<evidence type="ECO:0008006" key="4">
    <source>
        <dbReference type="Google" id="ProtNLM"/>
    </source>
</evidence>
<evidence type="ECO:0000313" key="3">
    <source>
        <dbReference type="Proteomes" id="UP001385848"/>
    </source>
</evidence>
<organism evidence="2 3">
    <name type="scientific">Lactobacillus jensenii</name>
    <dbReference type="NCBI Taxonomy" id="109790"/>
    <lineage>
        <taxon>Bacteria</taxon>
        <taxon>Bacillati</taxon>
        <taxon>Bacillota</taxon>
        <taxon>Bacilli</taxon>
        <taxon>Lactobacillales</taxon>
        <taxon>Lactobacillaceae</taxon>
        <taxon>Lactobacillus</taxon>
    </lineage>
</organism>
<keyword evidence="3" id="KW-1185">Reference proteome</keyword>
<accession>A0ABU9FH17</accession>
<protein>
    <recommendedName>
        <fullName evidence="4">DUF465 domain-containing protein</fullName>
    </recommendedName>
</protein>
<gene>
    <name evidence="2" type="ORF">AAC431_00545</name>
</gene>
<evidence type="ECO:0000256" key="1">
    <source>
        <dbReference type="SAM" id="Coils"/>
    </source>
</evidence>
<feature type="coiled-coil region" evidence="1">
    <location>
        <begin position="7"/>
        <end position="48"/>
    </location>
</feature>
<comment type="caution">
    <text evidence="2">The sequence shown here is derived from an EMBL/GenBank/DDBJ whole genome shotgun (WGS) entry which is preliminary data.</text>
</comment>
<dbReference type="Proteomes" id="UP001385848">
    <property type="component" value="Unassembled WGS sequence"/>
</dbReference>
<proteinExistence type="predicted"/>
<reference evidence="2 3" key="1">
    <citation type="submission" date="2024-04" db="EMBL/GenBank/DDBJ databases">
        <title>Three lactobacilli isolated from voided urine samples from females with type 2 diabetes.</title>
        <authorList>
            <person name="Kula A."/>
            <person name="Stegman N."/>
            <person name="Putonti C."/>
        </authorList>
    </citation>
    <scope>NUCLEOTIDE SEQUENCE [LARGE SCALE GENOMIC DNA]</scope>
    <source>
        <strain evidence="2 3">1855</strain>
    </source>
</reference>
<keyword evidence="1" id="KW-0175">Coiled coil</keyword>